<evidence type="ECO:0000256" key="7">
    <source>
        <dbReference type="ARBA" id="ARBA00023136"/>
    </source>
</evidence>
<dbReference type="EMBL" id="JAQHRD010000003">
    <property type="protein sequence ID" value="KAJ6443420.1"/>
    <property type="molecule type" value="Genomic_DNA"/>
</dbReference>
<feature type="signal peptide" evidence="13">
    <location>
        <begin position="1"/>
        <end position="16"/>
    </location>
</feature>
<dbReference type="GO" id="GO:0016052">
    <property type="term" value="P:carbohydrate catabolic process"/>
    <property type="evidence" value="ECO:0007669"/>
    <property type="project" value="InterPro"/>
</dbReference>
<name>A0AB34FWQ8_9HYPO</name>
<dbReference type="FunFam" id="1.50.10.20:FF:000006">
    <property type="entry name" value="Mannan endo-1,6-alpha-mannosidase"/>
    <property type="match status" value="1"/>
</dbReference>
<dbReference type="GO" id="GO:0012505">
    <property type="term" value="C:endomembrane system"/>
    <property type="evidence" value="ECO:0007669"/>
    <property type="project" value="UniProtKB-SubCell"/>
</dbReference>
<dbReference type="GO" id="GO:0009272">
    <property type="term" value="P:fungal-type cell wall biogenesis"/>
    <property type="evidence" value="ECO:0007669"/>
    <property type="project" value="TreeGrafter"/>
</dbReference>
<dbReference type="InterPro" id="IPR005198">
    <property type="entry name" value="Glyco_hydro_76"/>
</dbReference>
<dbReference type="AlphaFoldDB" id="A0AB34FWQ8"/>
<evidence type="ECO:0000256" key="6">
    <source>
        <dbReference type="ARBA" id="ARBA00022801"/>
    </source>
</evidence>
<evidence type="ECO:0000256" key="13">
    <source>
        <dbReference type="SAM" id="SignalP"/>
    </source>
</evidence>
<evidence type="ECO:0000256" key="9">
    <source>
        <dbReference type="ARBA" id="ARBA00023295"/>
    </source>
</evidence>
<dbReference type="EC" id="3.2.1.101" evidence="4 10"/>
<sequence length="463" mass="49877">MKKGIVATLFAAAVRCAVTGISLNLDDDASIKSAASTIAYGLMKYYTGNNTGDVPGNLPDPYYWWEAGGMFGTLVDYWAFSGDKTYNNQTIQAIVHQAADSRDFMPTNQTRAEGNDDQGFWVMTAMSAAENKFPDPPADQAQYLGLVQSVFAQYVSRWEEHDCGGGMRWQIFPFNNGFDYKNSISNGCFFNIAARLARYTGNTTYSDWASKIFEWEEKAGLIQKNYSIFDGTWIETGGGCPRTNPTRWSYNAGVFLHGAAAMYNHSGSDLWKGRTDGILDMALKTFARPDKVVWEQHCEASAMCNLNEQSYKGYFLRWLAATSKLAPHTAGTIRPFVRASAEAAIKACSGTGSPGMPPFRGKEGTACGFTWTANETAFDGITGVGEQMNALSAVMCNLLDGAAGPVTNSTGGTSNRNPGGGGGTTDHDPTAETPIVAGDRVGAGFVTAIVLCSLIAAALFVMR</sequence>
<evidence type="ECO:0000313" key="14">
    <source>
        <dbReference type="EMBL" id="KAJ6443420.1"/>
    </source>
</evidence>
<evidence type="ECO:0000256" key="4">
    <source>
        <dbReference type="ARBA" id="ARBA00012350"/>
    </source>
</evidence>
<keyword evidence="5 13" id="KW-0732">Signal</keyword>
<keyword evidence="12" id="KW-0812">Transmembrane</keyword>
<keyword evidence="6 10" id="KW-0378">Hydrolase</keyword>
<keyword evidence="15" id="KW-1185">Reference proteome</keyword>
<feature type="chain" id="PRO_5044339023" description="Mannan endo-1,6-alpha-mannosidase" evidence="13">
    <location>
        <begin position="17"/>
        <end position="463"/>
    </location>
</feature>
<dbReference type="Gene3D" id="1.50.10.20">
    <property type="match status" value="1"/>
</dbReference>
<dbReference type="PANTHER" id="PTHR12145">
    <property type="entry name" value="MANNAN ENDO-1,6-ALPHA-MANNOSIDASE DCW1"/>
    <property type="match status" value="1"/>
</dbReference>
<dbReference type="GO" id="GO:0008496">
    <property type="term" value="F:mannan endo-1,6-alpha-mannosidase activity"/>
    <property type="evidence" value="ECO:0007669"/>
    <property type="project" value="UniProtKB-UniRule"/>
</dbReference>
<feature type="region of interest" description="Disordered" evidence="11">
    <location>
        <begin position="407"/>
        <end position="434"/>
    </location>
</feature>
<comment type="catalytic activity">
    <reaction evidence="1 10">
        <text>Random hydrolysis of (1-&gt;6)-alpha-D-mannosidic linkages in unbranched (1-&gt;6)-mannans.</text>
        <dbReference type="EC" id="3.2.1.101"/>
    </reaction>
</comment>
<comment type="caution">
    <text evidence="14">The sequence shown here is derived from an EMBL/GenBank/DDBJ whole genome shotgun (WGS) entry which is preliminary data.</text>
</comment>
<evidence type="ECO:0000256" key="12">
    <source>
        <dbReference type="SAM" id="Phobius"/>
    </source>
</evidence>
<dbReference type="PANTHER" id="PTHR12145:SF41">
    <property type="entry name" value="MANNAN ENDO-1,6-ALPHA-MANNOSIDASE"/>
    <property type="match status" value="1"/>
</dbReference>
<dbReference type="Pfam" id="PF03663">
    <property type="entry name" value="Glyco_hydro_76"/>
    <property type="match status" value="1"/>
</dbReference>
<keyword evidence="12" id="KW-1133">Transmembrane helix</keyword>
<dbReference type="SUPFAM" id="SSF48208">
    <property type="entry name" value="Six-hairpin glycosidases"/>
    <property type="match status" value="1"/>
</dbReference>
<keyword evidence="9 10" id="KW-0326">Glycosidase</keyword>
<evidence type="ECO:0000256" key="10">
    <source>
        <dbReference type="PIRNR" id="PIRNR016302"/>
    </source>
</evidence>
<gene>
    <name evidence="14" type="ORF">O9K51_04599</name>
</gene>
<feature type="compositionally biased region" description="Low complexity" evidence="11">
    <location>
        <begin position="407"/>
        <end position="417"/>
    </location>
</feature>
<evidence type="ECO:0000256" key="5">
    <source>
        <dbReference type="ARBA" id="ARBA00022729"/>
    </source>
</evidence>
<evidence type="ECO:0000313" key="15">
    <source>
        <dbReference type="Proteomes" id="UP001163105"/>
    </source>
</evidence>
<evidence type="ECO:0000256" key="11">
    <source>
        <dbReference type="SAM" id="MobiDB-lite"/>
    </source>
</evidence>
<dbReference type="InterPro" id="IPR008928">
    <property type="entry name" value="6-hairpin_glycosidase_sf"/>
</dbReference>
<evidence type="ECO:0000256" key="2">
    <source>
        <dbReference type="ARBA" id="ARBA00004308"/>
    </source>
</evidence>
<proteinExistence type="inferred from homology"/>
<dbReference type="Proteomes" id="UP001163105">
    <property type="component" value="Unassembled WGS sequence"/>
</dbReference>
<comment type="similarity">
    <text evidence="3 10">Belongs to the glycosyl hydrolase 76 family.</text>
</comment>
<evidence type="ECO:0000256" key="3">
    <source>
        <dbReference type="ARBA" id="ARBA00009699"/>
    </source>
</evidence>
<comment type="subcellular location">
    <subcellularLocation>
        <location evidence="2">Endomembrane system</location>
    </subcellularLocation>
</comment>
<keyword evidence="7 12" id="KW-0472">Membrane</keyword>
<dbReference type="PIRSF" id="PIRSF016302">
    <property type="entry name" value="Man_a_manosd"/>
    <property type="match status" value="1"/>
</dbReference>
<organism evidence="14 15">
    <name type="scientific">Purpureocillium lavendulum</name>
    <dbReference type="NCBI Taxonomy" id="1247861"/>
    <lineage>
        <taxon>Eukaryota</taxon>
        <taxon>Fungi</taxon>
        <taxon>Dikarya</taxon>
        <taxon>Ascomycota</taxon>
        <taxon>Pezizomycotina</taxon>
        <taxon>Sordariomycetes</taxon>
        <taxon>Hypocreomycetidae</taxon>
        <taxon>Hypocreales</taxon>
        <taxon>Ophiocordycipitaceae</taxon>
        <taxon>Purpureocillium</taxon>
    </lineage>
</organism>
<accession>A0AB34FWQ8</accession>
<reference evidence="14" key="1">
    <citation type="submission" date="2023-01" db="EMBL/GenBank/DDBJ databases">
        <title>The growth and conidiation of Purpureocillium lavendulum are regulated by nitrogen source and histone H3K14 acetylation.</title>
        <authorList>
            <person name="Tang P."/>
            <person name="Han J."/>
            <person name="Zhang C."/>
            <person name="Tang P."/>
            <person name="Qi F."/>
            <person name="Zhang K."/>
            <person name="Liang L."/>
        </authorList>
    </citation>
    <scope>NUCLEOTIDE SEQUENCE</scope>
    <source>
        <strain evidence="14">YMF1.00683</strain>
    </source>
</reference>
<evidence type="ECO:0000256" key="1">
    <source>
        <dbReference type="ARBA" id="ARBA00001452"/>
    </source>
</evidence>
<protein>
    <recommendedName>
        <fullName evidence="4 10">Mannan endo-1,6-alpha-mannosidase</fullName>
        <ecNumber evidence="4 10">3.2.1.101</ecNumber>
    </recommendedName>
</protein>
<evidence type="ECO:0000256" key="8">
    <source>
        <dbReference type="ARBA" id="ARBA00023180"/>
    </source>
</evidence>
<dbReference type="InterPro" id="IPR014480">
    <property type="entry name" value="Mannan-1_6-alpha_mannosidase"/>
</dbReference>
<keyword evidence="8" id="KW-0325">Glycoprotein</keyword>
<feature type="transmembrane region" description="Helical" evidence="12">
    <location>
        <begin position="441"/>
        <end position="462"/>
    </location>
</feature>